<evidence type="ECO:0000259" key="3">
    <source>
        <dbReference type="Pfam" id="PF01345"/>
    </source>
</evidence>
<accession>A0A4C2EKJ4</accession>
<evidence type="ECO:0000313" key="6">
    <source>
        <dbReference type="Proteomes" id="UP000304382"/>
    </source>
</evidence>
<keyword evidence="2" id="KW-1133">Transmembrane helix</keyword>
<name>A0A4C2EKJ4_9EURY</name>
<dbReference type="OrthoDB" id="31512at2157"/>
<dbReference type="Gene3D" id="2.60.40.10">
    <property type="entry name" value="Immunoglobulins"/>
    <property type="match status" value="1"/>
</dbReference>
<keyword evidence="6" id="KW-1185">Reference proteome</keyword>
<dbReference type="NCBIfam" id="TIGR01451">
    <property type="entry name" value="B_ant_repeat"/>
    <property type="match status" value="1"/>
</dbReference>
<comment type="caution">
    <text evidence="5">The sequence shown here is derived from an EMBL/GenBank/DDBJ whole genome shotgun (WGS) entry which is preliminary data.</text>
</comment>
<feature type="transmembrane region" description="Helical" evidence="2">
    <location>
        <begin position="40"/>
        <end position="58"/>
    </location>
</feature>
<sequence length="649" mass="68250">MTRRRRLPTVVGLLAISAGGLLLALPELSGGVLPRVAATLLTVGVGAAAVVLAARELVDSDDPELRLPTPESRPRYRVPGTGFAERLDRISTVGRRAVNDADEWDETRERTPRERVYASLHELAVDVLGRTDGDRPGVAADRLADGEWTDDETAAAFFADGLCPPLPRRASLPLVRPELPEVRRARHAVAELADRLAADAPDPDSRLAPGERMGDGDSAGEYWPTAEFPRIRSTGRTRRVAVAVLLASAGGVVMGVPGAVLTAAFGVALAGAAKVWEPTADIELARTLEPRTPTPGTTVEVTVTVRNVGETTVPDLRLLDGVPAGLSVRSGSPRLTTALRPGTERSFTYVLTAVPGTHTFESPIVIVGDVAGAQETVRTVAVTDGDESLACGFKRPSGDASAPRKQATPLPGRQDAGVTGSGVEFDSLRAYRPGDPASRIDWHHRAKTGELAIVEFQEPRRPRVAVVVDARRAAYVAPTVGDVPAPRHGASAAHSIADRLLDDGIPVGVGTVGAGDCWLPTTTGEAHREDIRTCLAGDNTVPWTPPNEPTELAAAVNDLSARLGPDVQVVVVSPLCDDDGVALIRQLAGAGHSVSVVSPDCTDPSTVAGAYAHLARENRLSTLRGHDIPVEDWDPTTPLRGVQARAAGV</sequence>
<dbReference type="InterPro" id="IPR047589">
    <property type="entry name" value="DUF11_rpt"/>
</dbReference>
<evidence type="ECO:0000256" key="1">
    <source>
        <dbReference type="SAM" id="MobiDB-lite"/>
    </source>
</evidence>
<feature type="domain" description="DUF11" evidence="3">
    <location>
        <begin position="281"/>
        <end position="347"/>
    </location>
</feature>
<gene>
    <name evidence="5" type="ORF">Harman_21420</name>
</gene>
<dbReference type="InterPro" id="IPR001434">
    <property type="entry name" value="OmcB-like_DUF11"/>
</dbReference>
<feature type="domain" description="DUF58" evidence="4">
    <location>
        <begin position="428"/>
        <end position="594"/>
    </location>
</feature>
<proteinExistence type="predicted"/>
<dbReference type="Pfam" id="PF23933">
    <property type="entry name" value="DUF7269"/>
    <property type="match status" value="1"/>
</dbReference>
<dbReference type="PANTHER" id="PTHR33608:SF6">
    <property type="entry name" value="BLL2464 PROTEIN"/>
    <property type="match status" value="1"/>
</dbReference>
<dbReference type="InterPro" id="IPR013783">
    <property type="entry name" value="Ig-like_fold"/>
</dbReference>
<evidence type="ECO:0000313" key="5">
    <source>
        <dbReference type="EMBL" id="GCF14207.1"/>
    </source>
</evidence>
<dbReference type="EMBL" id="BIXZ01000003">
    <property type="protein sequence ID" value="GCF14207.1"/>
    <property type="molecule type" value="Genomic_DNA"/>
</dbReference>
<protein>
    <recommendedName>
        <fullName evidence="7">DUF58 domain-containing protein</fullName>
    </recommendedName>
</protein>
<keyword evidence="2" id="KW-0812">Transmembrane</keyword>
<dbReference type="InterPro" id="IPR055693">
    <property type="entry name" value="DUF7269"/>
</dbReference>
<feature type="transmembrane region" description="Helical" evidence="2">
    <location>
        <begin position="240"/>
        <end position="269"/>
    </location>
</feature>
<evidence type="ECO:0000256" key="2">
    <source>
        <dbReference type="SAM" id="Phobius"/>
    </source>
</evidence>
<evidence type="ECO:0000259" key="4">
    <source>
        <dbReference type="Pfam" id="PF01882"/>
    </source>
</evidence>
<organism evidence="5 6">
    <name type="scientific">Haloarcula mannanilytica</name>
    <dbReference type="NCBI Taxonomy" id="2509225"/>
    <lineage>
        <taxon>Archaea</taxon>
        <taxon>Methanobacteriati</taxon>
        <taxon>Methanobacteriota</taxon>
        <taxon>Stenosarchaea group</taxon>
        <taxon>Halobacteria</taxon>
        <taxon>Halobacteriales</taxon>
        <taxon>Haloarculaceae</taxon>
        <taxon>Haloarcula</taxon>
    </lineage>
</organism>
<dbReference type="AlphaFoldDB" id="A0A4C2EKJ4"/>
<keyword evidence="2" id="KW-0472">Membrane</keyword>
<dbReference type="RefSeq" id="WP_137683809.1">
    <property type="nucleotide sequence ID" value="NZ_BIXZ01000003.1"/>
</dbReference>
<dbReference type="PANTHER" id="PTHR33608">
    <property type="entry name" value="BLL2464 PROTEIN"/>
    <property type="match status" value="1"/>
</dbReference>
<feature type="region of interest" description="Disordered" evidence="1">
    <location>
        <begin position="199"/>
        <end position="221"/>
    </location>
</feature>
<feature type="region of interest" description="Disordered" evidence="1">
    <location>
        <begin position="393"/>
        <end position="419"/>
    </location>
</feature>
<evidence type="ECO:0008006" key="7">
    <source>
        <dbReference type="Google" id="ProtNLM"/>
    </source>
</evidence>
<dbReference type="InterPro" id="IPR002881">
    <property type="entry name" value="DUF58"/>
</dbReference>
<dbReference type="Proteomes" id="UP000304382">
    <property type="component" value="Unassembled WGS sequence"/>
</dbReference>
<reference evidence="5 6" key="1">
    <citation type="submission" date="2019-02" db="EMBL/GenBank/DDBJ databases">
        <title>Haloarcula mannanilyticum sp. nov., a mannan degrading haloarchaeon isolated from commercial salt.</title>
        <authorList>
            <person name="Enomoto S."/>
            <person name="Shimane Y."/>
            <person name="Kamekura M."/>
            <person name="Ito T."/>
            <person name="Moriya O."/>
            <person name="Ihara K."/>
            <person name="Takahashi-Ando N."/>
            <person name="Fukushima Y."/>
            <person name="Yoshida Y."/>
            <person name="Usama R."/>
            <person name="Takai K."/>
            <person name="Minegishi H."/>
        </authorList>
    </citation>
    <scope>NUCLEOTIDE SEQUENCE [LARGE SCALE GENOMIC DNA]</scope>
    <source>
        <strain evidence="5 6">MD130-1</strain>
    </source>
</reference>
<dbReference type="Pfam" id="PF01882">
    <property type="entry name" value="DUF58"/>
    <property type="match status" value="1"/>
</dbReference>
<dbReference type="Pfam" id="PF01345">
    <property type="entry name" value="DUF11"/>
    <property type="match status" value="1"/>
</dbReference>